<dbReference type="GO" id="GO:0000126">
    <property type="term" value="C:transcription factor TFIIIB complex"/>
    <property type="evidence" value="ECO:0007669"/>
    <property type="project" value="TreeGrafter"/>
</dbReference>
<dbReference type="GO" id="GO:0097550">
    <property type="term" value="C:transcription preinitiation complex"/>
    <property type="evidence" value="ECO:0007669"/>
    <property type="project" value="TreeGrafter"/>
</dbReference>
<dbReference type="InterPro" id="IPR036915">
    <property type="entry name" value="Cyclin-like_sf"/>
</dbReference>
<reference evidence="14" key="1">
    <citation type="submission" date="2023-07" db="EMBL/GenBank/DDBJ databases">
        <title>Chromosome-level genome assembly of Artemia franciscana.</title>
        <authorList>
            <person name="Jo E."/>
        </authorList>
    </citation>
    <scope>NUCLEOTIDE SEQUENCE</scope>
    <source>
        <tissue evidence="14">Whole body</tissue>
    </source>
</reference>
<feature type="compositionally biased region" description="Basic residues" evidence="12">
    <location>
        <begin position="482"/>
        <end position="497"/>
    </location>
</feature>
<dbReference type="GO" id="GO:0008270">
    <property type="term" value="F:zinc ion binding"/>
    <property type="evidence" value="ECO:0007669"/>
    <property type="project" value="UniProtKB-KW"/>
</dbReference>
<dbReference type="Pfam" id="PF00382">
    <property type="entry name" value="TFIIB"/>
    <property type="match status" value="2"/>
</dbReference>
<dbReference type="AlphaFoldDB" id="A0AA88L2A9"/>
<dbReference type="Gene3D" id="2.20.25.10">
    <property type="match status" value="1"/>
</dbReference>
<dbReference type="InterPro" id="IPR013150">
    <property type="entry name" value="TFIIB_cyclin"/>
</dbReference>
<proteinExistence type="inferred from homology"/>
<evidence type="ECO:0000259" key="13">
    <source>
        <dbReference type="PROSITE" id="PS51134"/>
    </source>
</evidence>
<keyword evidence="3" id="KW-0479">Metal-binding</keyword>
<dbReference type="PANTHER" id="PTHR11618">
    <property type="entry name" value="TRANSCRIPTION INITIATION FACTOR IIB-RELATED"/>
    <property type="match status" value="1"/>
</dbReference>
<name>A0AA88L2A9_ARTSF</name>
<evidence type="ECO:0000313" key="14">
    <source>
        <dbReference type="EMBL" id="KAK2710579.1"/>
    </source>
</evidence>
<dbReference type="GO" id="GO:0001006">
    <property type="term" value="F:RNA polymerase III type 3 promoter sequence-specific DNA binding"/>
    <property type="evidence" value="ECO:0007669"/>
    <property type="project" value="TreeGrafter"/>
</dbReference>
<evidence type="ECO:0000256" key="6">
    <source>
        <dbReference type="ARBA" id="ARBA00023015"/>
    </source>
</evidence>
<comment type="similarity">
    <text evidence="2">Belongs to the TFIIB family.</text>
</comment>
<protein>
    <recommendedName>
        <fullName evidence="10">B-related factor 1</fullName>
    </recommendedName>
</protein>
<keyword evidence="6" id="KW-0805">Transcription regulation</keyword>
<comment type="subcellular location">
    <subcellularLocation>
        <location evidence="1">Nucleus</location>
    </subcellularLocation>
</comment>
<accession>A0AA88L2A9</accession>
<evidence type="ECO:0000256" key="5">
    <source>
        <dbReference type="ARBA" id="ARBA00022833"/>
    </source>
</evidence>
<keyword evidence="7" id="KW-0010">Activator</keyword>
<evidence type="ECO:0000256" key="3">
    <source>
        <dbReference type="ARBA" id="ARBA00022723"/>
    </source>
</evidence>
<keyword evidence="9" id="KW-0539">Nucleus</keyword>
<dbReference type="Pfam" id="PF08271">
    <property type="entry name" value="Zn_Ribbon_TF"/>
    <property type="match status" value="1"/>
</dbReference>
<evidence type="ECO:0000256" key="1">
    <source>
        <dbReference type="ARBA" id="ARBA00004123"/>
    </source>
</evidence>
<dbReference type="GO" id="GO:0005634">
    <property type="term" value="C:nucleus"/>
    <property type="evidence" value="ECO:0007669"/>
    <property type="project" value="UniProtKB-SubCell"/>
</dbReference>
<dbReference type="InterPro" id="IPR011665">
    <property type="entry name" value="BRF1_TBP-bd_dom"/>
</dbReference>
<keyword evidence="4 11" id="KW-0863">Zinc-finger</keyword>
<dbReference type="GO" id="GO:0017025">
    <property type="term" value="F:TBP-class protein binding"/>
    <property type="evidence" value="ECO:0007669"/>
    <property type="project" value="InterPro"/>
</dbReference>
<keyword evidence="8" id="KW-0804">Transcription</keyword>
<dbReference type="InterPro" id="IPR013763">
    <property type="entry name" value="Cyclin-like_dom"/>
</dbReference>
<organism evidence="14 15">
    <name type="scientific">Artemia franciscana</name>
    <name type="common">Brine shrimp</name>
    <name type="synonym">Artemia sanfranciscana</name>
    <dbReference type="NCBI Taxonomy" id="6661"/>
    <lineage>
        <taxon>Eukaryota</taxon>
        <taxon>Metazoa</taxon>
        <taxon>Ecdysozoa</taxon>
        <taxon>Arthropoda</taxon>
        <taxon>Crustacea</taxon>
        <taxon>Branchiopoda</taxon>
        <taxon>Anostraca</taxon>
        <taxon>Artemiidae</taxon>
        <taxon>Artemia</taxon>
    </lineage>
</organism>
<gene>
    <name evidence="14" type="ORF">QYM36_011933</name>
</gene>
<dbReference type="InterPro" id="IPR013137">
    <property type="entry name" value="Znf_TFIIB"/>
</dbReference>
<evidence type="ECO:0000256" key="12">
    <source>
        <dbReference type="SAM" id="MobiDB-lite"/>
    </source>
</evidence>
<evidence type="ECO:0000256" key="4">
    <source>
        <dbReference type="ARBA" id="ARBA00022771"/>
    </source>
</evidence>
<sequence length="628" mass="71637">MDQKCPSCFSTNVSYDGKSGELVCEECGTIIDAFAVDDSVEFVENTTGGASLVSRFVTHEGEGAGIVASRSVTFKKGGDRIENVSALLRIDGDRNVVDFAKSIYQDAVEKRLTYRRSARITAAACVYLAARYKNKELMLIDMAEKCQLDVTNVFRAFSDLCFKLNLKVPFHDPCLFVARFAYALGLGQQTSDVIKISTTFVRRMKTDFITLGRYPTGVIAAALIFACRSLGIHKSVDDLVKVVNLHHSTIKKRMMEFAQTESAKLTTEELRRRDATGQNLPGSDLPPCVVGQKIKARMPQPKPPSAEEINSMVKLINSKLEKARERYQRMIMARYMTGNLDDREVEKETEEIITEDVDAILNEDLSDENEEEIEPAMERKKQKQLEYTSTLVGTGFDDEDRDQSRCPKFPKLWEWAQRGDRKTFEMCAKDDGDLDLTGINDEELSTYLCASDHEVLNRKRCFWNPEYDVFLKEKARRRILRQKLSSKTKQRKKRVPKVKQSELRGNTAAESFEKMVKKTPLGKKIDSEHYKNVMKFLGEGEEVTEKDFSLVSKQECVDKPTSSITDMKKEFTKKEDLSLIADDYIAKEDLGKTSYVQPFAPEDIVLDDNDYFEEDDHLEEEEEPFEEY</sequence>
<feature type="region of interest" description="Disordered" evidence="12">
    <location>
        <begin position="482"/>
        <end position="504"/>
    </location>
</feature>
<comment type="caution">
    <text evidence="14">The sequence shown here is derived from an EMBL/GenBank/DDBJ whole genome shotgun (WGS) entry which is preliminary data.</text>
</comment>
<dbReference type="Pfam" id="PF07741">
    <property type="entry name" value="BRF1"/>
    <property type="match status" value="1"/>
</dbReference>
<dbReference type="GO" id="GO:0070897">
    <property type="term" value="P:transcription preinitiation complex assembly"/>
    <property type="evidence" value="ECO:0007669"/>
    <property type="project" value="InterPro"/>
</dbReference>
<evidence type="ECO:0000256" key="7">
    <source>
        <dbReference type="ARBA" id="ARBA00023159"/>
    </source>
</evidence>
<dbReference type="EMBL" id="JAVRJZ010000016">
    <property type="protein sequence ID" value="KAK2710579.1"/>
    <property type="molecule type" value="Genomic_DNA"/>
</dbReference>
<dbReference type="SMART" id="SM00385">
    <property type="entry name" value="CYCLIN"/>
    <property type="match status" value="2"/>
</dbReference>
<dbReference type="PANTHER" id="PTHR11618:SF4">
    <property type="entry name" value="TRANSCRIPTION FACTOR IIIB 90 KDA SUBUNIT"/>
    <property type="match status" value="1"/>
</dbReference>
<evidence type="ECO:0000313" key="15">
    <source>
        <dbReference type="Proteomes" id="UP001187531"/>
    </source>
</evidence>
<dbReference type="PRINTS" id="PR00685">
    <property type="entry name" value="TIFACTORIIB"/>
</dbReference>
<dbReference type="Gene3D" id="1.10.472.10">
    <property type="entry name" value="Cyclin-like"/>
    <property type="match status" value="2"/>
</dbReference>
<dbReference type="PROSITE" id="PS51134">
    <property type="entry name" value="ZF_TFIIB"/>
    <property type="match status" value="1"/>
</dbReference>
<dbReference type="SUPFAM" id="SSF47954">
    <property type="entry name" value="Cyclin-like"/>
    <property type="match status" value="2"/>
</dbReference>
<evidence type="ECO:0000256" key="11">
    <source>
        <dbReference type="PROSITE-ProRule" id="PRU00469"/>
    </source>
</evidence>
<dbReference type="InterPro" id="IPR000812">
    <property type="entry name" value="TFIIB"/>
</dbReference>
<dbReference type="SUPFAM" id="SSF57783">
    <property type="entry name" value="Zinc beta-ribbon"/>
    <property type="match status" value="1"/>
</dbReference>
<keyword evidence="15" id="KW-1185">Reference proteome</keyword>
<dbReference type="GO" id="GO:0000995">
    <property type="term" value="F:RNA polymerase III general transcription initiation factor activity"/>
    <property type="evidence" value="ECO:0007669"/>
    <property type="project" value="TreeGrafter"/>
</dbReference>
<keyword evidence="5" id="KW-0862">Zinc</keyword>
<evidence type="ECO:0000256" key="8">
    <source>
        <dbReference type="ARBA" id="ARBA00023163"/>
    </source>
</evidence>
<feature type="domain" description="TFIIB-type" evidence="13">
    <location>
        <begin position="1"/>
        <end position="32"/>
    </location>
</feature>
<evidence type="ECO:0000256" key="2">
    <source>
        <dbReference type="ARBA" id="ARBA00010857"/>
    </source>
</evidence>
<evidence type="ECO:0000256" key="9">
    <source>
        <dbReference type="ARBA" id="ARBA00023242"/>
    </source>
</evidence>
<dbReference type="Proteomes" id="UP001187531">
    <property type="component" value="Unassembled WGS sequence"/>
</dbReference>
<evidence type="ECO:0000256" key="10">
    <source>
        <dbReference type="ARBA" id="ARBA00031009"/>
    </source>
</evidence>